<accession>A0AAW9IJT8</accession>
<feature type="transmembrane region" description="Helical" evidence="6">
    <location>
        <begin position="34"/>
        <end position="55"/>
    </location>
</feature>
<feature type="transmembrane region" description="Helical" evidence="6">
    <location>
        <begin position="147"/>
        <end position="165"/>
    </location>
</feature>
<feature type="transmembrane region" description="Helical" evidence="6">
    <location>
        <begin position="107"/>
        <end position="126"/>
    </location>
</feature>
<evidence type="ECO:0000256" key="5">
    <source>
        <dbReference type="ARBA" id="ARBA00023136"/>
    </source>
</evidence>
<feature type="transmembrane region" description="Helical" evidence="6">
    <location>
        <begin position="76"/>
        <end position="95"/>
    </location>
</feature>
<proteinExistence type="predicted"/>
<evidence type="ECO:0000313" key="8">
    <source>
        <dbReference type="Proteomes" id="UP001291306"/>
    </source>
</evidence>
<dbReference type="GO" id="GO:0005886">
    <property type="term" value="C:plasma membrane"/>
    <property type="evidence" value="ECO:0007669"/>
    <property type="project" value="UniProtKB-SubCell"/>
</dbReference>
<dbReference type="PANTHER" id="PTHR30250:SF11">
    <property type="entry name" value="O-ANTIGEN TRANSPORTER-RELATED"/>
    <property type="match status" value="1"/>
</dbReference>
<keyword evidence="3 6" id="KW-0812">Transmembrane</keyword>
<gene>
    <name evidence="7" type="ORF">GNF79_17045</name>
</gene>
<evidence type="ECO:0000256" key="1">
    <source>
        <dbReference type="ARBA" id="ARBA00004651"/>
    </source>
</evidence>
<dbReference type="EMBL" id="WNVC01000624">
    <property type="protein sequence ID" value="MDZ5000733.1"/>
    <property type="molecule type" value="Genomic_DNA"/>
</dbReference>
<evidence type="ECO:0000256" key="6">
    <source>
        <dbReference type="SAM" id="Phobius"/>
    </source>
</evidence>
<comment type="caution">
    <text evidence="7">The sequence shown here is derived from an EMBL/GenBank/DDBJ whole genome shotgun (WGS) entry which is preliminary data.</text>
</comment>
<dbReference type="PANTHER" id="PTHR30250">
    <property type="entry name" value="PST FAMILY PREDICTED COLANIC ACID TRANSPORTER"/>
    <property type="match status" value="1"/>
</dbReference>
<dbReference type="AlphaFoldDB" id="A0AAW9IJT8"/>
<reference evidence="7" key="1">
    <citation type="submission" date="2019-11" db="EMBL/GenBank/DDBJ databases">
        <title>Characterization of Clostridium perfringens isolates from swine manure treated agricultural soils.</title>
        <authorList>
            <person name="Wushke S.T."/>
        </authorList>
    </citation>
    <scope>NUCLEOTIDE SEQUENCE</scope>
    <source>
        <strain evidence="7">X26</strain>
    </source>
</reference>
<name>A0AAW9IJT8_CLOPF</name>
<dbReference type="Proteomes" id="UP001291306">
    <property type="component" value="Unassembled WGS sequence"/>
</dbReference>
<protein>
    <submittedName>
        <fullName evidence="7">Oligosaccharide flippase family protein</fullName>
    </submittedName>
</protein>
<comment type="subcellular location">
    <subcellularLocation>
        <location evidence="1">Cell membrane</location>
        <topology evidence="1">Multi-pass membrane protein</topology>
    </subcellularLocation>
</comment>
<evidence type="ECO:0000256" key="3">
    <source>
        <dbReference type="ARBA" id="ARBA00022692"/>
    </source>
</evidence>
<dbReference type="InterPro" id="IPR050833">
    <property type="entry name" value="Poly_Biosynth_Transport"/>
</dbReference>
<evidence type="ECO:0000256" key="2">
    <source>
        <dbReference type="ARBA" id="ARBA00022475"/>
    </source>
</evidence>
<sequence>LVVILSNANVLYTQLDKFMLGELVSMDSVGYYGLAQKIMTIISSFMLTIVQVTIPRLSSYLSKDKGEDYSKLLDKITGIYFLFVFPAAVGMFSLSYEIVKIYGGEEFISAAPILAGFSIYMVTVAYENIISNQVLYINGKEKVQVKIVFFSGVINLLLNIILVKYNKFNATNAIITTTIAN</sequence>
<feature type="non-terminal residue" evidence="7">
    <location>
        <position position="1"/>
    </location>
</feature>
<dbReference type="Pfam" id="PF13440">
    <property type="entry name" value="Polysacc_synt_3"/>
    <property type="match status" value="1"/>
</dbReference>
<keyword evidence="4 6" id="KW-1133">Transmembrane helix</keyword>
<keyword evidence="5 6" id="KW-0472">Membrane</keyword>
<evidence type="ECO:0000313" key="7">
    <source>
        <dbReference type="EMBL" id="MDZ5000733.1"/>
    </source>
</evidence>
<keyword evidence="2" id="KW-1003">Cell membrane</keyword>
<evidence type="ECO:0000256" key="4">
    <source>
        <dbReference type="ARBA" id="ARBA00022989"/>
    </source>
</evidence>
<feature type="non-terminal residue" evidence="7">
    <location>
        <position position="181"/>
    </location>
</feature>
<organism evidence="7 8">
    <name type="scientific">Clostridium perfringens</name>
    <dbReference type="NCBI Taxonomy" id="1502"/>
    <lineage>
        <taxon>Bacteria</taxon>
        <taxon>Bacillati</taxon>
        <taxon>Bacillota</taxon>
        <taxon>Clostridia</taxon>
        <taxon>Eubacteriales</taxon>
        <taxon>Clostridiaceae</taxon>
        <taxon>Clostridium</taxon>
    </lineage>
</organism>